<sequence length="294" mass="33405">MANVNAMTVDVEEYFQVEAFAQDISVNDWSNYESRLELQMDKLLTTFADNNVKATFFTLGWIAQAHPQLLKKLVSEGHEVASHGFMHQHLSKQNADVFFEDITKAKKLLEDITGTEVKGYRAPCFSISADNDWAHDLIAKAGYQYSSSSYPINHDLYGVPKAPRDAYRLSNGLLEIPVTTAVLGDKIFPAGGGGYFRLLPFWLFNYLFNKGQQGRIANFYTHPWEFDPEQPRIETNFKSRFRHHVNQKTAMKKLAKLCASYNWTSMEQAYLTQDHPVLGDWPSVASGQYMAPAV</sequence>
<accession>A0A346NP96</accession>
<organism evidence="2 3">
    <name type="scientific">Salinimonas sediminis</name>
    <dbReference type="NCBI Taxonomy" id="2303538"/>
    <lineage>
        <taxon>Bacteria</taxon>
        <taxon>Pseudomonadati</taxon>
        <taxon>Pseudomonadota</taxon>
        <taxon>Gammaproteobacteria</taxon>
        <taxon>Alteromonadales</taxon>
        <taxon>Alteromonadaceae</taxon>
        <taxon>Alteromonas/Salinimonas group</taxon>
        <taxon>Salinimonas</taxon>
    </lineage>
</organism>
<dbReference type="InterPro" id="IPR045235">
    <property type="entry name" value="PuuE_HpPgdA-like"/>
</dbReference>
<dbReference type="PANTHER" id="PTHR47561:SF1">
    <property type="entry name" value="POLYSACCHARIDE DEACETYLASE FAMILY PROTEIN (AFU_ORTHOLOGUE AFUA_6G05030)"/>
    <property type="match status" value="1"/>
</dbReference>
<feature type="domain" description="NodB homology" evidence="1">
    <location>
        <begin position="26"/>
        <end position="294"/>
    </location>
</feature>
<evidence type="ECO:0000313" key="2">
    <source>
        <dbReference type="EMBL" id="AXR07353.1"/>
    </source>
</evidence>
<dbReference type="InterPro" id="IPR011330">
    <property type="entry name" value="Glyco_hydro/deAcase_b/a-brl"/>
</dbReference>
<evidence type="ECO:0000259" key="1">
    <source>
        <dbReference type="PROSITE" id="PS51677"/>
    </source>
</evidence>
<reference evidence="2 3" key="1">
    <citation type="submission" date="2018-08" db="EMBL/GenBank/DDBJ databases">
        <title>Salinimonas sediminis sp. nov., a piezophilic bacterium isolated from a deep-sea sediment sample from the New Britain Trench.</title>
        <authorList>
            <person name="Cao J."/>
        </authorList>
    </citation>
    <scope>NUCLEOTIDE SEQUENCE [LARGE SCALE GENOMIC DNA]</scope>
    <source>
        <strain evidence="2 3">N102</strain>
    </source>
</reference>
<dbReference type="CDD" id="cd10941">
    <property type="entry name" value="CE4_PuuE_HpPgdA_like_2"/>
    <property type="match status" value="1"/>
</dbReference>
<protein>
    <submittedName>
        <fullName evidence="2">DUF3473 domain-containing protein</fullName>
    </submittedName>
</protein>
<name>A0A346NP96_9ALTE</name>
<dbReference type="GO" id="GO:0016810">
    <property type="term" value="F:hydrolase activity, acting on carbon-nitrogen (but not peptide) bonds"/>
    <property type="evidence" value="ECO:0007669"/>
    <property type="project" value="InterPro"/>
</dbReference>
<dbReference type="InterPro" id="IPR022560">
    <property type="entry name" value="DUF3473"/>
</dbReference>
<dbReference type="InterPro" id="IPR002509">
    <property type="entry name" value="NODB_dom"/>
</dbReference>
<dbReference type="RefSeq" id="WP_108565910.1">
    <property type="nucleotide sequence ID" value="NZ_CP031769.1"/>
</dbReference>
<dbReference type="PANTHER" id="PTHR47561">
    <property type="entry name" value="POLYSACCHARIDE DEACETYLASE FAMILY PROTEIN (AFU_ORTHOLOGUE AFUA_6G05030)"/>
    <property type="match status" value="1"/>
</dbReference>
<dbReference type="KEGG" id="salm:D0Y50_13950"/>
<keyword evidence="3" id="KW-1185">Reference proteome</keyword>
<dbReference type="Pfam" id="PF11959">
    <property type="entry name" value="DUF3473"/>
    <property type="match status" value="1"/>
</dbReference>
<dbReference type="InterPro" id="IPR014344">
    <property type="entry name" value="XrtA_polysacc_deacetyl"/>
</dbReference>
<evidence type="ECO:0000313" key="3">
    <source>
        <dbReference type="Proteomes" id="UP000262073"/>
    </source>
</evidence>
<gene>
    <name evidence="2" type="ORF">D0Y50_13950</name>
</gene>
<dbReference type="EMBL" id="CP031769">
    <property type="protein sequence ID" value="AXR07353.1"/>
    <property type="molecule type" value="Genomic_DNA"/>
</dbReference>
<dbReference type="SUPFAM" id="SSF88713">
    <property type="entry name" value="Glycoside hydrolase/deacetylase"/>
    <property type="match status" value="1"/>
</dbReference>
<dbReference type="PROSITE" id="PS51677">
    <property type="entry name" value="NODB"/>
    <property type="match status" value="1"/>
</dbReference>
<dbReference type="OrthoDB" id="9784220at2"/>
<proteinExistence type="predicted"/>
<dbReference type="NCBIfam" id="TIGR03006">
    <property type="entry name" value="pepcterm_polyde"/>
    <property type="match status" value="1"/>
</dbReference>
<dbReference type="Gene3D" id="3.20.20.370">
    <property type="entry name" value="Glycoside hydrolase/deacetylase"/>
    <property type="match status" value="1"/>
</dbReference>
<dbReference type="AlphaFoldDB" id="A0A346NP96"/>
<dbReference type="GO" id="GO:0005975">
    <property type="term" value="P:carbohydrate metabolic process"/>
    <property type="evidence" value="ECO:0007669"/>
    <property type="project" value="InterPro"/>
</dbReference>
<dbReference type="Pfam" id="PF01522">
    <property type="entry name" value="Polysacc_deac_1"/>
    <property type="match status" value="1"/>
</dbReference>
<dbReference type="Proteomes" id="UP000262073">
    <property type="component" value="Chromosome"/>
</dbReference>